<name>A0ABV7IJ52_9SPHN</name>
<dbReference type="Proteomes" id="UP001595604">
    <property type="component" value="Unassembled WGS sequence"/>
</dbReference>
<dbReference type="Gene3D" id="2.20.28.10">
    <property type="match status" value="1"/>
</dbReference>
<keyword evidence="3 6" id="KW-0479">Metal-binding</keyword>
<evidence type="ECO:0000256" key="5">
    <source>
        <dbReference type="ARBA" id="ARBA00023004"/>
    </source>
</evidence>
<keyword evidence="4 6" id="KW-0249">Electron transport</keyword>
<keyword evidence="5 6" id="KW-0408">Iron</keyword>
<evidence type="ECO:0000256" key="4">
    <source>
        <dbReference type="ARBA" id="ARBA00022982"/>
    </source>
</evidence>
<dbReference type="PROSITE" id="PS50903">
    <property type="entry name" value="RUBREDOXIN_LIKE"/>
    <property type="match status" value="1"/>
</dbReference>
<protein>
    <recommendedName>
        <fullName evidence="6">Rubredoxin</fullName>
    </recommendedName>
</protein>
<proteinExistence type="inferred from homology"/>
<comment type="caution">
    <text evidence="8">The sequence shown here is derived from an EMBL/GenBank/DDBJ whole genome shotgun (WGS) entry which is preliminary data.</text>
</comment>
<dbReference type="PANTHER" id="PTHR47627">
    <property type="entry name" value="RUBREDOXIN"/>
    <property type="match status" value="1"/>
</dbReference>
<evidence type="ECO:0000256" key="3">
    <source>
        <dbReference type="ARBA" id="ARBA00022723"/>
    </source>
</evidence>
<organism evidence="8 9">
    <name type="scientific">Novosphingobium bradum</name>
    <dbReference type="NCBI Taxonomy" id="1737444"/>
    <lineage>
        <taxon>Bacteria</taxon>
        <taxon>Pseudomonadati</taxon>
        <taxon>Pseudomonadota</taxon>
        <taxon>Alphaproteobacteria</taxon>
        <taxon>Sphingomonadales</taxon>
        <taxon>Sphingomonadaceae</taxon>
        <taxon>Novosphingobium</taxon>
    </lineage>
</organism>
<accession>A0ABV7IJ52</accession>
<evidence type="ECO:0000313" key="9">
    <source>
        <dbReference type="Proteomes" id="UP001595604"/>
    </source>
</evidence>
<dbReference type="Pfam" id="PF00301">
    <property type="entry name" value="Rubredoxin"/>
    <property type="match status" value="1"/>
</dbReference>
<dbReference type="CDD" id="cd00730">
    <property type="entry name" value="rubredoxin"/>
    <property type="match status" value="1"/>
</dbReference>
<evidence type="ECO:0000256" key="1">
    <source>
        <dbReference type="ARBA" id="ARBA00005337"/>
    </source>
</evidence>
<evidence type="ECO:0000256" key="6">
    <source>
        <dbReference type="PIRNR" id="PIRNR000071"/>
    </source>
</evidence>
<keyword evidence="2 6" id="KW-0813">Transport</keyword>
<comment type="similarity">
    <text evidence="1 6">Belongs to the rubredoxin family.</text>
</comment>
<feature type="domain" description="Rubredoxin-like" evidence="7">
    <location>
        <begin position="10"/>
        <end position="61"/>
    </location>
</feature>
<reference evidence="9" key="1">
    <citation type="journal article" date="2019" name="Int. J. Syst. Evol. Microbiol.">
        <title>The Global Catalogue of Microorganisms (GCM) 10K type strain sequencing project: providing services to taxonomists for standard genome sequencing and annotation.</title>
        <authorList>
            <consortium name="The Broad Institute Genomics Platform"/>
            <consortium name="The Broad Institute Genome Sequencing Center for Infectious Disease"/>
            <person name="Wu L."/>
            <person name="Ma J."/>
        </authorList>
    </citation>
    <scope>NUCLEOTIDE SEQUENCE [LARGE SCALE GENOMIC DNA]</scope>
    <source>
        <strain evidence="9">KCTC 42984</strain>
    </source>
</reference>
<comment type="cofactor">
    <cofactor evidence="6">
        <name>Fe(3+)</name>
        <dbReference type="ChEBI" id="CHEBI:29034"/>
    </cofactor>
    <text evidence="6">Binds 1 Fe(3+) ion per subunit.</text>
</comment>
<dbReference type="InterPro" id="IPR024922">
    <property type="entry name" value="Rubredoxin"/>
</dbReference>
<dbReference type="PANTHER" id="PTHR47627:SF1">
    <property type="entry name" value="RUBREDOXIN-1-RELATED"/>
    <property type="match status" value="1"/>
</dbReference>
<dbReference type="PROSITE" id="PS00202">
    <property type="entry name" value="RUBREDOXIN"/>
    <property type="match status" value="1"/>
</dbReference>
<dbReference type="PIRSF" id="PIRSF000071">
    <property type="entry name" value="Rubredoxin"/>
    <property type="match status" value="1"/>
</dbReference>
<keyword evidence="9" id="KW-1185">Reference proteome</keyword>
<sequence>MSEPAAHPPYRTWQCADCGYIYAEEDGDHQEDLPPGTRWEDLPDDWECPLCGAPKASFLEIEV</sequence>
<dbReference type="InterPro" id="IPR050526">
    <property type="entry name" value="Rubredoxin_ET"/>
</dbReference>
<dbReference type="PRINTS" id="PR00163">
    <property type="entry name" value="RUBREDOXIN"/>
</dbReference>
<dbReference type="SUPFAM" id="SSF57802">
    <property type="entry name" value="Rubredoxin-like"/>
    <property type="match status" value="1"/>
</dbReference>
<dbReference type="InterPro" id="IPR024934">
    <property type="entry name" value="Rubredoxin-like_dom"/>
</dbReference>
<dbReference type="InterPro" id="IPR018527">
    <property type="entry name" value="Rubredoxin_Fe_BS"/>
</dbReference>
<evidence type="ECO:0000259" key="7">
    <source>
        <dbReference type="PROSITE" id="PS50903"/>
    </source>
</evidence>
<evidence type="ECO:0000313" key="8">
    <source>
        <dbReference type="EMBL" id="MFC3172714.1"/>
    </source>
</evidence>
<gene>
    <name evidence="8" type="ORF">ACFOD9_00465</name>
</gene>
<dbReference type="EMBL" id="JBHRTQ010000001">
    <property type="protein sequence ID" value="MFC3172714.1"/>
    <property type="molecule type" value="Genomic_DNA"/>
</dbReference>
<dbReference type="InterPro" id="IPR024935">
    <property type="entry name" value="Rubredoxin_dom"/>
</dbReference>
<dbReference type="RefSeq" id="WP_379508111.1">
    <property type="nucleotide sequence ID" value="NZ_JBHRTQ010000001.1"/>
</dbReference>
<evidence type="ECO:0000256" key="2">
    <source>
        <dbReference type="ARBA" id="ARBA00022448"/>
    </source>
</evidence>